<proteinExistence type="inferred from homology"/>
<comment type="cofactor">
    <cofactor evidence="1">
        <name>a divalent metal cation</name>
        <dbReference type="ChEBI" id="CHEBI:60240"/>
    </cofactor>
</comment>
<evidence type="ECO:0000256" key="10">
    <source>
        <dbReference type="ARBA" id="ARBA00023242"/>
    </source>
</evidence>
<reference evidence="15" key="1">
    <citation type="submission" date="2020-07" db="EMBL/GenBank/DDBJ databases">
        <title>The High-quality genome of the commercially important snow crab, Chionoecetes opilio.</title>
        <authorList>
            <person name="Jeong J.-H."/>
            <person name="Ryu S."/>
        </authorList>
    </citation>
    <scope>NUCLEOTIDE SEQUENCE</scope>
    <source>
        <strain evidence="15">MADBK_172401_WGS</strain>
        <tissue evidence="15">Digestive gland</tissue>
    </source>
</reference>
<comment type="subcellular location">
    <subcellularLocation>
        <location evidence="3">Cytoplasm</location>
    </subcellularLocation>
    <subcellularLocation>
        <location evidence="2">Nucleus</location>
    </subcellularLocation>
</comment>
<comment type="function">
    <text evidence="12">Transposase-derived protein that may have nuclease activity. Does not have transposase activity.</text>
</comment>
<evidence type="ECO:0000256" key="11">
    <source>
        <dbReference type="ARBA" id="ARBA00030126"/>
    </source>
</evidence>
<evidence type="ECO:0000256" key="8">
    <source>
        <dbReference type="ARBA" id="ARBA00022723"/>
    </source>
</evidence>
<accession>A0A8J4XMP1</accession>
<evidence type="ECO:0000313" key="15">
    <source>
        <dbReference type="EMBL" id="KAG0710363.1"/>
    </source>
</evidence>
<evidence type="ECO:0000256" key="5">
    <source>
        <dbReference type="ARBA" id="ARBA00015519"/>
    </source>
</evidence>
<organism evidence="15 16">
    <name type="scientific">Chionoecetes opilio</name>
    <name type="common">Atlantic snow crab</name>
    <name type="synonym">Cancer opilio</name>
    <dbReference type="NCBI Taxonomy" id="41210"/>
    <lineage>
        <taxon>Eukaryota</taxon>
        <taxon>Metazoa</taxon>
        <taxon>Ecdysozoa</taxon>
        <taxon>Arthropoda</taxon>
        <taxon>Crustacea</taxon>
        <taxon>Multicrustacea</taxon>
        <taxon>Malacostraca</taxon>
        <taxon>Eumalacostraca</taxon>
        <taxon>Eucarida</taxon>
        <taxon>Decapoda</taxon>
        <taxon>Pleocyemata</taxon>
        <taxon>Brachyura</taxon>
        <taxon>Eubrachyura</taxon>
        <taxon>Majoidea</taxon>
        <taxon>Majidae</taxon>
        <taxon>Chionoecetes</taxon>
    </lineage>
</organism>
<evidence type="ECO:0000256" key="4">
    <source>
        <dbReference type="ARBA" id="ARBA00006958"/>
    </source>
</evidence>
<dbReference type="OrthoDB" id="6379513at2759"/>
<keyword evidence="8" id="KW-0479">Metal-binding</keyword>
<evidence type="ECO:0000259" key="14">
    <source>
        <dbReference type="Pfam" id="PF13359"/>
    </source>
</evidence>
<dbReference type="InterPro" id="IPR026103">
    <property type="entry name" value="HARBI1_animal"/>
</dbReference>
<dbReference type="PANTHER" id="PTHR22930:SF85">
    <property type="entry name" value="GH03217P-RELATED"/>
    <property type="match status" value="1"/>
</dbReference>
<dbReference type="PANTHER" id="PTHR22930">
    <property type="match status" value="1"/>
</dbReference>
<keyword evidence="6" id="KW-0963">Cytoplasm</keyword>
<sequence>MAARGGRDELPPMLTPAQLMTVFMATEPRIDFLKPPWFTGTRQHDKDVDYDELPDEKDLDELPQEKDQDELPQEKERDKLPHEKDYDELLQEMDDNEFFQQIRVTKKTHAFILSIVRKNYIPVYRGGNFPLDARLALDVTLTYLGSNSTYRVISELFGLSQTGVYSCVKKIVKVLCDVGGDFIKWPSAQEAPDLEKDFRGVAGFTGVIGALGGTHISIKTPNNLKTNYINSDKKHSVILMATCDNKKKFTYIDVGTPGSADDNSAFTSSSLYTGISEDAQAYFSSPSHHIIGDLAFTLSHHVMVPFIDTGGLTYDEVRYNTKLSKTRGVIERTYELLKARFMRLQYVDAEINRISNIITAACVLHNITCNFPEEEVTLLREGAIPIAEDIESIAEILYYSTASDKRNYLVLTL</sequence>
<dbReference type="GO" id="GO:0005737">
    <property type="term" value="C:cytoplasm"/>
    <property type="evidence" value="ECO:0007669"/>
    <property type="project" value="UniProtKB-SubCell"/>
</dbReference>
<dbReference type="GO" id="GO:0046872">
    <property type="term" value="F:metal ion binding"/>
    <property type="evidence" value="ECO:0007669"/>
    <property type="project" value="UniProtKB-KW"/>
</dbReference>
<evidence type="ECO:0000256" key="3">
    <source>
        <dbReference type="ARBA" id="ARBA00004496"/>
    </source>
</evidence>
<dbReference type="PRINTS" id="PR02086">
    <property type="entry name" value="PUTNUCHARBI1"/>
</dbReference>
<protein>
    <recommendedName>
        <fullName evidence="5">Putative nuclease HARBI1</fullName>
    </recommendedName>
    <alternativeName>
        <fullName evidence="11">Harbinger transposase-derived nuclease</fullName>
    </alternativeName>
</protein>
<dbReference type="GO" id="GO:0016787">
    <property type="term" value="F:hydrolase activity"/>
    <property type="evidence" value="ECO:0007669"/>
    <property type="project" value="UniProtKB-KW"/>
</dbReference>
<dbReference type="GO" id="GO:0004518">
    <property type="term" value="F:nuclease activity"/>
    <property type="evidence" value="ECO:0007669"/>
    <property type="project" value="UniProtKB-KW"/>
</dbReference>
<gene>
    <name evidence="15" type="primary">Harbi1_3</name>
    <name evidence="15" type="ORF">GWK47_002492</name>
</gene>
<evidence type="ECO:0000256" key="1">
    <source>
        <dbReference type="ARBA" id="ARBA00001968"/>
    </source>
</evidence>
<dbReference type="InterPro" id="IPR027806">
    <property type="entry name" value="HARBI1_dom"/>
</dbReference>
<evidence type="ECO:0000256" key="7">
    <source>
        <dbReference type="ARBA" id="ARBA00022722"/>
    </source>
</evidence>
<feature type="compositionally biased region" description="Acidic residues" evidence="13">
    <location>
        <begin position="48"/>
        <end position="71"/>
    </location>
</feature>
<comment type="caution">
    <text evidence="15">The sequence shown here is derived from an EMBL/GenBank/DDBJ whole genome shotgun (WGS) entry which is preliminary data.</text>
</comment>
<evidence type="ECO:0000256" key="9">
    <source>
        <dbReference type="ARBA" id="ARBA00022801"/>
    </source>
</evidence>
<dbReference type="EMBL" id="JACEEZ010024260">
    <property type="protein sequence ID" value="KAG0710363.1"/>
    <property type="molecule type" value="Genomic_DNA"/>
</dbReference>
<keyword evidence="10" id="KW-0539">Nucleus</keyword>
<evidence type="ECO:0000256" key="2">
    <source>
        <dbReference type="ARBA" id="ARBA00004123"/>
    </source>
</evidence>
<feature type="domain" description="DDE Tnp4" evidence="14">
    <location>
        <begin position="212"/>
        <end position="366"/>
    </location>
</feature>
<keyword evidence="16" id="KW-1185">Reference proteome</keyword>
<evidence type="ECO:0000313" key="16">
    <source>
        <dbReference type="Proteomes" id="UP000770661"/>
    </source>
</evidence>
<dbReference type="Pfam" id="PF13359">
    <property type="entry name" value="DDE_Tnp_4"/>
    <property type="match status" value="1"/>
</dbReference>
<evidence type="ECO:0000256" key="6">
    <source>
        <dbReference type="ARBA" id="ARBA00022490"/>
    </source>
</evidence>
<dbReference type="GO" id="GO:0005634">
    <property type="term" value="C:nucleus"/>
    <property type="evidence" value="ECO:0007669"/>
    <property type="project" value="UniProtKB-SubCell"/>
</dbReference>
<feature type="region of interest" description="Disordered" evidence="13">
    <location>
        <begin position="33"/>
        <end position="82"/>
    </location>
</feature>
<dbReference type="InterPro" id="IPR045249">
    <property type="entry name" value="HARBI1-like"/>
</dbReference>
<dbReference type="Proteomes" id="UP000770661">
    <property type="component" value="Unassembled WGS sequence"/>
</dbReference>
<feature type="compositionally biased region" description="Basic and acidic residues" evidence="13">
    <location>
        <begin position="72"/>
        <end position="82"/>
    </location>
</feature>
<comment type="similarity">
    <text evidence="4">Belongs to the HARBI1 family.</text>
</comment>
<name>A0A8J4XMP1_CHIOP</name>
<keyword evidence="9" id="KW-0378">Hydrolase</keyword>
<evidence type="ECO:0000256" key="13">
    <source>
        <dbReference type="SAM" id="MobiDB-lite"/>
    </source>
</evidence>
<evidence type="ECO:0000256" key="12">
    <source>
        <dbReference type="ARBA" id="ARBA00045850"/>
    </source>
</evidence>
<dbReference type="AlphaFoldDB" id="A0A8J4XMP1"/>
<keyword evidence="7" id="KW-0540">Nuclease</keyword>